<dbReference type="PANTHER" id="PTHR12649:SF11">
    <property type="entry name" value="PEPTIDYL-TRNA HYDROLASE 2, MITOCHONDRIAL"/>
    <property type="match status" value="1"/>
</dbReference>
<evidence type="ECO:0000313" key="6">
    <source>
        <dbReference type="Proteomes" id="UP001151234"/>
    </source>
</evidence>
<reference evidence="5" key="1">
    <citation type="submission" date="2022-11" db="EMBL/GenBank/DDBJ databases">
        <title>Draft genome sequence of Hoeflea poritis E7-10 and Hoeflea prorocentri PM5-8, separated from scleractinian coral Porites lutea and marine dinoflagellate.</title>
        <authorList>
            <person name="Zhang G."/>
            <person name="Wei Q."/>
            <person name="Cai L."/>
        </authorList>
    </citation>
    <scope>NUCLEOTIDE SEQUENCE</scope>
    <source>
        <strain evidence="5">PM5-8</strain>
    </source>
</reference>
<dbReference type="RefSeq" id="WP_267990323.1">
    <property type="nucleotide sequence ID" value="NZ_JAPJZI010000001.1"/>
</dbReference>
<evidence type="ECO:0000256" key="1">
    <source>
        <dbReference type="ARBA" id="ARBA00013260"/>
    </source>
</evidence>
<dbReference type="SUPFAM" id="SSF102462">
    <property type="entry name" value="Peptidyl-tRNA hydrolase II"/>
    <property type="match status" value="1"/>
</dbReference>
<gene>
    <name evidence="5" type="ORF">OQ273_09985</name>
</gene>
<accession>A0A9X3UI51</accession>
<proteinExistence type="inferred from homology"/>
<name>A0A9X3UI51_9HYPH</name>
<organism evidence="5 6">
    <name type="scientific">Hoeflea prorocentri</name>
    <dbReference type="NCBI Taxonomy" id="1922333"/>
    <lineage>
        <taxon>Bacteria</taxon>
        <taxon>Pseudomonadati</taxon>
        <taxon>Pseudomonadota</taxon>
        <taxon>Alphaproteobacteria</taxon>
        <taxon>Hyphomicrobiales</taxon>
        <taxon>Rhizobiaceae</taxon>
        <taxon>Hoeflea</taxon>
    </lineage>
</organism>
<dbReference type="InterPro" id="IPR002833">
    <property type="entry name" value="PTH2"/>
</dbReference>
<dbReference type="AlphaFoldDB" id="A0A9X3UI51"/>
<evidence type="ECO:0000256" key="2">
    <source>
        <dbReference type="ARBA" id="ARBA00022801"/>
    </source>
</evidence>
<dbReference type="Proteomes" id="UP001151234">
    <property type="component" value="Unassembled WGS sequence"/>
</dbReference>
<evidence type="ECO:0000256" key="4">
    <source>
        <dbReference type="ARBA" id="ARBA00048707"/>
    </source>
</evidence>
<keyword evidence="2 5" id="KW-0378">Hydrolase</keyword>
<dbReference type="GO" id="GO:0004045">
    <property type="term" value="F:peptidyl-tRNA hydrolase activity"/>
    <property type="evidence" value="ECO:0007669"/>
    <property type="project" value="UniProtKB-EC"/>
</dbReference>
<evidence type="ECO:0000256" key="3">
    <source>
        <dbReference type="ARBA" id="ARBA00038050"/>
    </source>
</evidence>
<dbReference type="Gene3D" id="3.40.1490.10">
    <property type="entry name" value="Bit1"/>
    <property type="match status" value="1"/>
</dbReference>
<comment type="similarity">
    <text evidence="3">Belongs to the PTH2 family.</text>
</comment>
<dbReference type="InterPro" id="IPR023476">
    <property type="entry name" value="Pep_tRNA_hydro_II_dom_sf"/>
</dbReference>
<sequence>MPQVAHAFVAALLVAALPDRQARIEQAIPKIVLATPSTEILEELLSLATARGLPAELVRDSGRTVLTPGTTTCLGLGPAKEQDIDRLTSRLTLY</sequence>
<dbReference type="PANTHER" id="PTHR12649">
    <property type="entry name" value="PEPTIDYL-TRNA HYDROLASE 2"/>
    <property type="match status" value="1"/>
</dbReference>
<dbReference type="GO" id="GO:0005829">
    <property type="term" value="C:cytosol"/>
    <property type="evidence" value="ECO:0007669"/>
    <property type="project" value="TreeGrafter"/>
</dbReference>
<dbReference type="Pfam" id="PF01981">
    <property type="entry name" value="PTH2"/>
    <property type="match status" value="1"/>
</dbReference>
<comment type="caution">
    <text evidence="5">The sequence shown here is derived from an EMBL/GenBank/DDBJ whole genome shotgun (WGS) entry which is preliminary data.</text>
</comment>
<comment type="catalytic activity">
    <reaction evidence="4">
        <text>an N-acyl-L-alpha-aminoacyl-tRNA + H2O = an N-acyl-L-amino acid + a tRNA + H(+)</text>
        <dbReference type="Rhea" id="RHEA:54448"/>
        <dbReference type="Rhea" id="RHEA-COMP:10123"/>
        <dbReference type="Rhea" id="RHEA-COMP:13883"/>
        <dbReference type="ChEBI" id="CHEBI:15377"/>
        <dbReference type="ChEBI" id="CHEBI:15378"/>
        <dbReference type="ChEBI" id="CHEBI:59874"/>
        <dbReference type="ChEBI" id="CHEBI:78442"/>
        <dbReference type="ChEBI" id="CHEBI:138191"/>
        <dbReference type="EC" id="3.1.1.29"/>
    </reaction>
</comment>
<evidence type="ECO:0000313" key="5">
    <source>
        <dbReference type="EMBL" id="MDA5398899.1"/>
    </source>
</evidence>
<protein>
    <recommendedName>
        <fullName evidence="1">peptidyl-tRNA hydrolase</fullName>
        <ecNumber evidence="1">3.1.1.29</ecNumber>
    </recommendedName>
</protein>
<keyword evidence="6" id="KW-1185">Reference proteome</keyword>
<dbReference type="EC" id="3.1.1.29" evidence="1"/>
<dbReference type="EMBL" id="JAPJZI010000001">
    <property type="protein sequence ID" value="MDA5398899.1"/>
    <property type="molecule type" value="Genomic_DNA"/>
</dbReference>